<dbReference type="OrthoDB" id="9810967at2"/>
<dbReference type="InterPro" id="IPR006148">
    <property type="entry name" value="Glc/Gal-6P_isomerase"/>
</dbReference>
<evidence type="ECO:0000313" key="3">
    <source>
        <dbReference type="EMBL" id="SER67231.1"/>
    </source>
</evidence>
<dbReference type="Pfam" id="PF01182">
    <property type="entry name" value="Glucosamine_iso"/>
    <property type="match status" value="1"/>
</dbReference>
<dbReference type="RefSeq" id="WP_092650429.1">
    <property type="nucleotide sequence ID" value="NZ_FOHA01000003.1"/>
</dbReference>
<evidence type="ECO:0000313" key="4">
    <source>
        <dbReference type="Proteomes" id="UP000198948"/>
    </source>
</evidence>
<dbReference type="AlphaFoldDB" id="A0A1H9R317"/>
<dbReference type="NCBIfam" id="NF009022">
    <property type="entry name" value="PRK12358.1"/>
    <property type="match status" value="1"/>
</dbReference>
<accession>A0A1H9R317</accession>
<keyword evidence="4" id="KW-1185">Reference proteome</keyword>
<organism evidence="3 4">
    <name type="scientific">Isobaculum melis</name>
    <dbReference type="NCBI Taxonomy" id="142588"/>
    <lineage>
        <taxon>Bacteria</taxon>
        <taxon>Bacillati</taxon>
        <taxon>Bacillota</taxon>
        <taxon>Bacilli</taxon>
        <taxon>Lactobacillales</taxon>
        <taxon>Carnobacteriaceae</taxon>
        <taxon>Isobaculum</taxon>
    </lineage>
</organism>
<dbReference type="InterPro" id="IPR052960">
    <property type="entry name" value="GlcN6P_deaminase-like"/>
</dbReference>
<gene>
    <name evidence="3" type="ORF">SAMN04488559_10332</name>
</gene>
<dbReference type="EMBL" id="FOHA01000003">
    <property type="protein sequence ID" value="SER67231.1"/>
    <property type="molecule type" value="Genomic_DNA"/>
</dbReference>
<reference evidence="3 4" key="1">
    <citation type="submission" date="2016-10" db="EMBL/GenBank/DDBJ databases">
        <authorList>
            <person name="de Groot N.N."/>
        </authorList>
    </citation>
    <scope>NUCLEOTIDE SEQUENCE [LARGE SCALE GENOMIC DNA]</scope>
    <source>
        <strain evidence="3 4">DSM 13760</strain>
    </source>
</reference>
<dbReference type="GO" id="GO:0006044">
    <property type="term" value="P:N-acetylglucosamine metabolic process"/>
    <property type="evidence" value="ECO:0007669"/>
    <property type="project" value="InterPro"/>
</dbReference>
<dbReference type="SUPFAM" id="SSF100950">
    <property type="entry name" value="NagB/RpiA/CoA transferase-like"/>
    <property type="match status" value="1"/>
</dbReference>
<name>A0A1H9R317_9LACT</name>
<evidence type="ECO:0000259" key="2">
    <source>
        <dbReference type="Pfam" id="PF01182"/>
    </source>
</evidence>
<dbReference type="PANTHER" id="PTHR42892:SF1">
    <property type="entry name" value="GLUCOSAMINE-6-PHOSPHATE ISOMERASE"/>
    <property type="match status" value="1"/>
</dbReference>
<dbReference type="InterPro" id="IPR018321">
    <property type="entry name" value="Glucosamine6P_isomerase_CS"/>
</dbReference>
<protein>
    <submittedName>
        <fullName evidence="3">6-phosphogluconolactonase/Glucosamine-6-phosphate isomerase/deaminase</fullName>
    </submittedName>
</protein>
<dbReference type="InterPro" id="IPR037171">
    <property type="entry name" value="NagB/RpiA_transferase-like"/>
</dbReference>
<proteinExistence type="predicted"/>
<dbReference type="GO" id="GO:0004342">
    <property type="term" value="F:glucosamine-6-phosphate deaminase activity"/>
    <property type="evidence" value="ECO:0007669"/>
    <property type="project" value="InterPro"/>
</dbReference>
<dbReference type="CDD" id="cd01399">
    <property type="entry name" value="GlcN6P_deaminase"/>
    <property type="match status" value="1"/>
</dbReference>
<dbReference type="STRING" id="142588.SAMN04488559_10332"/>
<keyword evidence="1" id="KW-0119">Carbohydrate metabolism</keyword>
<dbReference type="GO" id="GO:0016853">
    <property type="term" value="F:isomerase activity"/>
    <property type="evidence" value="ECO:0007669"/>
    <property type="project" value="UniProtKB-KW"/>
</dbReference>
<dbReference type="GO" id="GO:0005975">
    <property type="term" value="P:carbohydrate metabolic process"/>
    <property type="evidence" value="ECO:0007669"/>
    <property type="project" value="InterPro"/>
</dbReference>
<evidence type="ECO:0000256" key="1">
    <source>
        <dbReference type="ARBA" id="ARBA00023277"/>
    </source>
</evidence>
<dbReference type="Gene3D" id="3.40.50.1360">
    <property type="match status" value="1"/>
</dbReference>
<dbReference type="InterPro" id="IPR004547">
    <property type="entry name" value="Glucosamine6P_isomerase"/>
</dbReference>
<dbReference type="PANTHER" id="PTHR42892">
    <property type="entry name" value="GLUCOSAMINE-6-PHOSPHATE DEAMINASE-LIKE PROTEIN BT_0258-RELATED"/>
    <property type="match status" value="1"/>
</dbReference>
<sequence>MKMIKTATYEEMSEATVNILLSHMSQEKRVNLSITAGNSPKKIYEMLIPKVKNKTYYEHVHYYNFDEVPVEGQAVGLTMSALNEAYFEPAAIQPANIHPMTTENYQAFPQEIADAGGLDLMLIGIGADGHFCANMPGTTRFHEAAYRIDLTQKVAEPWYEEVKKDLNTDCFVTLGAKSLMRVRHLVLIANGQGKAEILKQALNGPITPQIPASILQLHPNFTVITDAEAGALLKDK</sequence>
<keyword evidence="3" id="KW-0413">Isomerase</keyword>
<dbReference type="Proteomes" id="UP000198948">
    <property type="component" value="Unassembled WGS sequence"/>
</dbReference>
<dbReference type="PROSITE" id="PS01161">
    <property type="entry name" value="GLC_GALNAC_ISOMERASE"/>
    <property type="match status" value="1"/>
</dbReference>
<feature type="domain" description="Glucosamine/galactosamine-6-phosphate isomerase" evidence="2">
    <location>
        <begin position="7"/>
        <end position="216"/>
    </location>
</feature>